<dbReference type="AlphaFoldDB" id="A0A938YNE3"/>
<comment type="function">
    <text evidence="12 14">Possesses two activities: a DNA synthesis (polymerase) and an exonucleolytic activity that degrades single-stranded DNA in the 3'- to 5'-direction. Has a template-primer preference which is characteristic of a replicative DNA polymerase.</text>
</comment>
<evidence type="ECO:0000259" key="17">
    <source>
        <dbReference type="Pfam" id="PF24846"/>
    </source>
</evidence>
<dbReference type="PANTHER" id="PTHR42210">
    <property type="entry name" value="DNA POLYMERASE II LARGE SUBUNIT"/>
    <property type="match status" value="1"/>
</dbReference>
<evidence type="ECO:0000256" key="2">
    <source>
        <dbReference type="ARBA" id="ARBA00011315"/>
    </source>
</evidence>
<keyword evidence="8 14" id="KW-0269">Exonuclease</keyword>
<dbReference type="GO" id="GO:0006261">
    <property type="term" value="P:DNA-templated DNA replication"/>
    <property type="evidence" value="ECO:0007669"/>
    <property type="project" value="UniProtKB-UniRule"/>
</dbReference>
<evidence type="ECO:0000256" key="13">
    <source>
        <dbReference type="ARBA" id="ARBA00049244"/>
    </source>
</evidence>
<dbReference type="EMBL" id="JAFGDB010000044">
    <property type="protein sequence ID" value="MBN2067374.1"/>
    <property type="molecule type" value="Genomic_DNA"/>
</dbReference>
<evidence type="ECO:0000313" key="18">
    <source>
        <dbReference type="EMBL" id="MBN2067374.1"/>
    </source>
</evidence>
<keyword evidence="3 14" id="KW-0808">Transferase</keyword>
<keyword evidence="6 14" id="KW-0540">Nuclease</keyword>
<organism evidence="18 19">
    <name type="scientific">Candidatus Iainarchaeum sp</name>
    <dbReference type="NCBI Taxonomy" id="3101447"/>
    <lineage>
        <taxon>Archaea</taxon>
        <taxon>Candidatus Iainarchaeota</taxon>
        <taxon>Candidatus Iainarchaeia</taxon>
        <taxon>Candidatus Iainarchaeales</taxon>
        <taxon>Candidatus Iainarchaeaceae</taxon>
        <taxon>Candidatus Iainarchaeum</taxon>
    </lineage>
</organism>
<name>A0A938YNE3_9ARCH</name>
<comment type="subunit">
    <text evidence="2 14">Heterodimer of a large subunit and a small subunit.</text>
</comment>
<evidence type="ECO:0000313" key="19">
    <source>
        <dbReference type="Proteomes" id="UP000809243"/>
    </source>
</evidence>
<keyword evidence="7 14" id="KW-0378">Hydrolase</keyword>
<dbReference type="PIRSF" id="PIRSF016275">
    <property type="entry name" value="PolC_DP2"/>
    <property type="match status" value="1"/>
</dbReference>
<evidence type="ECO:0000256" key="4">
    <source>
        <dbReference type="ARBA" id="ARBA00022695"/>
    </source>
</evidence>
<evidence type="ECO:0000256" key="7">
    <source>
        <dbReference type="ARBA" id="ARBA00022801"/>
    </source>
</evidence>
<evidence type="ECO:0000256" key="1">
    <source>
        <dbReference type="ARBA" id="ARBA00011053"/>
    </source>
</evidence>
<dbReference type="PANTHER" id="PTHR42210:SF1">
    <property type="entry name" value="DNA POLYMERASE II LARGE SUBUNIT"/>
    <property type="match status" value="1"/>
</dbReference>
<dbReference type="Pfam" id="PF24846">
    <property type="entry name" value="PolC_DP2_cat"/>
    <property type="match status" value="1"/>
</dbReference>
<evidence type="ECO:0000259" key="16">
    <source>
        <dbReference type="Pfam" id="PF24844"/>
    </source>
</evidence>
<keyword evidence="10 14" id="KW-0238">DNA-binding</keyword>
<keyword evidence="11 14" id="KW-0511">Multifunctional enzyme</keyword>
<dbReference type="NCBIfam" id="NF003103">
    <property type="entry name" value="PRK04023.1"/>
    <property type="match status" value="1"/>
</dbReference>
<accession>A0A938YNE3</accession>
<keyword evidence="4 14" id="KW-0548">Nucleotidyltransferase</keyword>
<dbReference type="GO" id="GO:0003887">
    <property type="term" value="F:DNA-directed DNA polymerase activity"/>
    <property type="evidence" value="ECO:0007669"/>
    <property type="project" value="UniProtKB-UniRule"/>
</dbReference>
<keyword evidence="9 14" id="KW-0239">DNA-directed DNA polymerase</keyword>
<sequence length="1136" mass="127116">MALEIEIEAEQPVKDYYSQIIAKVKKELEIAESAKKKGLDVSTEIETTPVADLADRTETIIGPPGVAKRYRQLFKEKNGNRMDVIFEIFREIIEQKWCKIADDQKRVEQAIKTGLVINTEGVVVAPLDGVPEIKISKNPDGSKYIDIYYAGPIRAAGGTSAVLPLILGDYARQLLSLDRYKPTEDEIERYVEECQIYEEIVSRQYKLSDEEVRKIIRGCNVCINGEPTEEREVAVHRNLQRVESNRVRGGMCLVISEGVALKAPKILKFANQLGLDWSWLEGIIKVGKSETGERKIEPNPKFLEGAAAGRPIFCYPSRPGGFRLRYGRARNMGAMGKGMHPATMHLLDEFVAVATQIKVERPGKAAGICPVDSIEGPIVRLVNGSVVKVNSLEEAIELKPKVEKILFLGDLLVSVGDFRYSAHPLAPVGYCSEWWSKEIEKLLEKNKIGRKDFERALENPESVQAEEAVELSEKHKVPLHPNALHYYSALEKDELIELAEMLKKDKGEELEMQPGLKELLEKIGVPHTMKEKKIVLGRGNTLALQKTLGIEKEIGEIKRAIEKSESVVEALKNLSGLDVRDKAGTFIGSRMGRPEASRPRKMIGNPHVLFPIGMLGGNTRSINKAMASSEDGKEGRISVEIALYKCPKCRQIKEEQFCHSCRERTHRVRICPNCGIIVETEKCQRCNAVTASFSKRELDLGQMLHDASQRLGMKVPDLVKGVKGTINKDKVAEPLEKGLLRAKHDMHIFRDATIRYEAINAPLTHFTAGEIGTSVEKLRELGYSKDIGGKELKEESQMLELMPQDIVIHDEAGDFFAKTTKFIDDLLERFYKIKPYFNVNSRQDLIGEILLGLAPHTSAAIVGRVIGYTKARCCFAHPFFHQTKRRNIDGDQDSLLLLMDGLLNFSHSYLPSSRGGRMDAPLVFTIALKPSEIDNECHEMEKCSSYPLELYEAAQKIMPADSVPIEVVGDSLEKKGQYTGFGFTHSTSVFDAGPVRSRYVVLNTMEEKLRSQARLQGKIAACDAKDALERVVVTHLIPDIIGNTRAFSRQQFRCTTCNNKARRPPLDGKCPKCGKPNLILTIAEGSVRKYLVIAKQLAKENDLSAYLQQRLELAGQEIDSIFQNEQPSQKKLAEFV</sequence>
<comment type="catalytic activity">
    <reaction evidence="13 14">
        <text>DNA(n) + a 2'-deoxyribonucleoside 5'-triphosphate = DNA(n+1) + diphosphate</text>
        <dbReference type="Rhea" id="RHEA:22508"/>
        <dbReference type="Rhea" id="RHEA-COMP:17339"/>
        <dbReference type="Rhea" id="RHEA-COMP:17340"/>
        <dbReference type="ChEBI" id="CHEBI:33019"/>
        <dbReference type="ChEBI" id="CHEBI:61560"/>
        <dbReference type="ChEBI" id="CHEBI:173112"/>
        <dbReference type="EC" id="2.7.7.7"/>
    </reaction>
</comment>
<evidence type="ECO:0000256" key="3">
    <source>
        <dbReference type="ARBA" id="ARBA00022679"/>
    </source>
</evidence>
<comment type="catalytic activity">
    <reaction evidence="14">
        <text>Exonucleolytic cleavage in the 3'- to 5'-direction to yield nucleoside 5'-phosphates.</text>
        <dbReference type="EC" id="3.1.11.1"/>
    </reaction>
</comment>
<dbReference type="GO" id="GO:0008310">
    <property type="term" value="F:single-stranded DNA 3'-5' DNA exonuclease activity"/>
    <property type="evidence" value="ECO:0007669"/>
    <property type="project" value="UniProtKB-EC"/>
</dbReference>
<dbReference type="InterPro" id="IPR016033">
    <property type="entry name" value="PolC_DP2_N"/>
</dbReference>
<evidence type="ECO:0000256" key="11">
    <source>
        <dbReference type="ARBA" id="ARBA00023268"/>
    </source>
</evidence>
<dbReference type="EC" id="2.7.7.7" evidence="14"/>
<dbReference type="GO" id="GO:0006308">
    <property type="term" value="P:DNA catabolic process"/>
    <property type="evidence" value="ECO:0007669"/>
    <property type="project" value="UniProtKB-UniRule"/>
</dbReference>
<dbReference type="InterPro" id="IPR056172">
    <property type="entry name" value="PolC_DP2_cat_dom"/>
</dbReference>
<proteinExistence type="inferred from homology"/>
<reference evidence="18" key="1">
    <citation type="submission" date="2021-01" db="EMBL/GenBank/DDBJ databases">
        <title>Active Sulfur Cycling in an Early Earth Analoge.</title>
        <authorList>
            <person name="Hahn C.R."/>
            <person name="Youssef N.H."/>
            <person name="Elshahed M."/>
        </authorList>
    </citation>
    <scope>NUCLEOTIDE SEQUENCE</scope>
    <source>
        <strain evidence="18">Zod_Metabat.1151</strain>
    </source>
</reference>
<dbReference type="GO" id="GO:0003677">
    <property type="term" value="F:DNA binding"/>
    <property type="evidence" value="ECO:0007669"/>
    <property type="project" value="UniProtKB-UniRule"/>
</dbReference>
<evidence type="ECO:0000256" key="9">
    <source>
        <dbReference type="ARBA" id="ARBA00022932"/>
    </source>
</evidence>
<keyword evidence="5 14" id="KW-0235">DNA replication</keyword>
<dbReference type="Pfam" id="PF24844">
    <property type="entry name" value="PolC_DP2_central"/>
    <property type="match status" value="1"/>
</dbReference>
<evidence type="ECO:0000256" key="14">
    <source>
        <dbReference type="HAMAP-Rule" id="MF_00324"/>
    </source>
</evidence>
<dbReference type="InterPro" id="IPR056171">
    <property type="entry name" value="PolC_DP2_central_dom"/>
</dbReference>
<dbReference type="HAMAP" id="MF_00324">
    <property type="entry name" value="DNApol_II_L_arch"/>
    <property type="match status" value="1"/>
</dbReference>
<feature type="domain" description="DNA polymerase II large subunit DP2 central" evidence="16">
    <location>
        <begin position="292"/>
        <end position="678"/>
    </location>
</feature>
<feature type="domain" description="DNA polymerase II large subunit DP2 catalytic" evidence="17">
    <location>
        <begin position="716"/>
        <end position="1008"/>
    </location>
</feature>
<gene>
    <name evidence="14" type="primary">polC</name>
    <name evidence="18" type="ORF">JW744_02810</name>
</gene>
<evidence type="ECO:0000256" key="8">
    <source>
        <dbReference type="ARBA" id="ARBA00022839"/>
    </source>
</evidence>
<dbReference type="EC" id="3.1.11.1" evidence="14"/>
<comment type="caution">
    <text evidence="18">The sequence shown here is derived from an EMBL/GenBank/DDBJ whole genome shotgun (WGS) entry which is preliminary data.</text>
</comment>
<evidence type="ECO:0000259" key="15">
    <source>
        <dbReference type="Pfam" id="PF03833"/>
    </source>
</evidence>
<dbReference type="NCBIfam" id="TIGR00354">
    <property type="entry name" value="polC"/>
    <property type="match status" value="1"/>
</dbReference>
<evidence type="ECO:0000256" key="6">
    <source>
        <dbReference type="ARBA" id="ARBA00022722"/>
    </source>
</evidence>
<dbReference type="Proteomes" id="UP000809243">
    <property type="component" value="Unassembled WGS sequence"/>
</dbReference>
<feature type="domain" description="DNA polymerase II large subunit DP2 N-terminal" evidence="15">
    <location>
        <begin position="15"/>
        <end position="285"/>
    </location>
</feature>
<comment type="similarity">
    <text evidence="1 14">Belongs to the archaeal DNA polymerase II family.</text>
</comment>
<evidence type="ECO:0000256" key="12">
    <source>
        <dbReference type="ARBA" id="ARBA00025068"/>
    </source>
</evidence>
<evidence type="ECO:0000256" key="5">
    <source>
        <dbReference type="ARBA" id="ARBA00022705"/>
    </source>
</evidence>
<dbReference type="InterPro" id="IPR004475">
    <property type="entry name" value="PolC_DP2"/>
</dbReference>
<evidence type="ECO:0000256" key="10">
    <source>
        <dbReference type="ARBA" id="ARBA00023125"/>
    </source>
</evidence>
<dbReference type="Pfam" id="PF03833">
    <property type="entry name" value="PolC_DP2_N"/>
    <property type="match status" value="1"/>
</dbReference>
<protein>
    <recommendedName>
        <fullName evidence="14">DNA polymerase II large subunit</fullName>
        <shortName evidence="14">Pol II</shortName>
        <ecNumber evidence="14">2.7.7.7</ecNumber>
    </recommendedName>
    <alternativeName>
        <fullName evidence="14">Exodeoxyribonuclease large subunit</fullName>
        <ecNumber evidence="14">3.1.11.1</ecNumber>
    </alternativeName>
</protein>